<evidence type="ECO:0000256" key="1">
    <source>
        <dbReference type="PROSITE-ProRule" id="PRU00339"/>
    </source>
</evidence>
<feature type="chain" id="PRO_5002966365" evidence="2">
    <location>
        <begin position="27"/>
        <end position="230"/>
    </location>
</feature>
<dbReference type="InterPro" id="IPR019734">
    <property type="entry name" value="TPR_rpt"/>
</dbReference>
<dbReference type="PROSITE" id="PS50005">
    <property type="entry name" value="TPR"/>
    <property type="match status" value="1"/>
</dbReference>
<keyword evidence="1" id="KW-0802">TPR repeat</keyword>
<keyword evidence="2" id="KW-0732">Signal</keyword>
<dbReference type="EMBL" id="GG693873">
    <property type="protein sequence ID" value="EES52865.1"/>
    <property type="molecule type" value="Genomic_DNA"/>
</dbReference>
<protein>
    <submittedName>
        <fullName evidence="3">Tetratricopeptide TPR_2 repeat protein</fullName>
    </submittedName>
</protein>
<dbReference type="SUPFAM" id="SSF48452">
    <property type="entry name" value="TPR-like"/>
    <property type="match status" value="1"/>
</dbReference>
<gene>
    <name evidence="3" type="ORF">UBAL3_92050234</name>
</gene>
<keyword evidence="4" id="KW-1185">Reference proteome</keyword>
<dbReference type="AlphaFoldDB" id="C6HXN6"/>
<dbReference type="Pfam" id="PF13432">
    <property type="entry name" value="TPR_16"/>
    <property type="match status" value="2"/>
</dbReference>
<proteinExistence type="predicted"/>
<evidence type="ECO:0000313" key="4">
    <source>
        <dbReference type="Proteomes" id="UP000009374"/>
    </source>
</evidence>
<evidence type="ECO:0000256" key="2">
    <source>
        <dbReference type="SAM" id="SignalP"/>
    </source>
</evidence>
<sequence length="230" mass="24879">MKVLNLARISGACFLPGLLVASCAGAPGPSSSRVLSAEAHQALLSGDAAKAVRLDQEALARSPDDVVLMNNLAVALGRIGKKRKAEALLQQALVKSPENPRILLNLARIELALGKIGSAYGYASRIVSRDHWPGGFRTLMGKLDIDRGDYQEAHIYLHEAQERHPENPLILTYLGIVHYRIGELADSRKNFQSALALHPSPALARTLRSLLVHPERVLGGGVRGERPKSK</sequence>
<feature type="repeat" description="TPR" evidence="1">
    <location>
        <begin position="168"/>
        <end position="201"/>
    </location>
</feature>
<name>C6HXN6_9BACT</name>
<organism evidence="3 4">
    <name type="scientific">Leptospirillum ferrodiazotrophum</name>
    <dbReference type="NCBI Taxonomy" id="412449"/>
    <lineage>
        <taxon>Bacteria</taxon>
        <taxon>Pseudomonadati</taxon>
        <taxon>Nitrospirota</taxon>
        <taxon>Nitrospiria</taxon>
        <taxon>Nitrospirales</taxon>
        <taxon>Nitrospiraceae</taxon>
        <taxon>Leptospirillum</taxon>
    </lineage>
</organism>
<dbReference type="Gene3D" id="1.25.40.10">
    <property type="entry name" value="Tetratricopeptide repeat domain"/>
    <property type="match status" value="1"/>
</dbReference>
<feature type="signal peptide" evidence="2">
    <location>
        <begin position="1"/>
        <end position="26"/>
    </location>
</feature>
<dbReference type="PROSITE" id="PS51257">
    <property type="entry name" value="PROKAR_LIPOPROTEIN"/>
    <property type="match status" value="1"/>
</dbReference>
<reference evidence="3 4" key="1">
    <citation type="journal article" date="2009" name="Appl. Environ. Microbiol.">
        <title>Community genomic and proteomic analyses of chemoautotrophic iron-oxidizing "Leptospirillum rubarum" (Group II) and "Leptospirillum ferrodiazotrophum" (Group III) bacteria in acid mine drainage biofilms.</title>
        <authorList>
            <person name="Goltsman D.S."/>
            <person name="Denef V.J."/>
            <person name="Singer S.W."/>
            <person name="VerBerkmoes N.C."/>
            <person name="Lefsrud M."/>
            <person name="Mueller R.S."/>
            <person name="Dick G.J."/>
            <person name="Sun C.L."/>
            <person name="Wheeler K.E."/>
            <person name="Zemla A."/>
            <person name="Baker B.J."/>
            <person name="Hauser L."/>
            <person name="Land M."/>
            <person name="Shah M.B."/>
            <person name="Thelen M.P."/>
            <person name="Hettich R.L."/>
            <person name="Banfield J.F."/>
        </authorList>
    </citation>
    <scope>NUCLEOTIDE SEQUENCE [LARGE SCALE GENOMIC DNA]</scope>
</reference>
<dbReference type="SMART" id="SM00028">
    <property type="entry name" value="TPR"/>
    <property type="match status" value="5"/>
</dbReference>
<evidence type="ECO:0000313" key="3">
    <source>
        <dbReference type="EMBL" id="EES52865.1"/>
    </source>
</evidence>
<dbReference type="PANTHER" id="PTHR12558">
    <property type="entry name" value="CELL DIVISION CYCLE 16,23,27"/>
    <property type="match status" value="1"/>
</dbReference>
<dbReference type="PANTHER" id="PTHR12558:SF13">
    <property type="entry name" value="CELL DIVISION CYCLE PROTEIN 27 HOMOLOG"/>
    <property type="match status" value="1"/>
</dbReference>
<dbReference type="InterPro" id="IPR011990">
    <property type="entry name" value="TPR-like_helical_dom_sf"/>
</dbReference>
<accession>C6HXN6</accession>
<dbReference type="Proteomes" id="UP000009374">
    <property type="component" value="Unassembled WGS sequence"/>
</dbReference>